<dbReference type="AlphaFoldDB" id="A0A0P5CZL9"/>
<dbReference type="InterPro" id="IPR000626">
    <property type="entry name" value="Ubiquitin-like_dom"/>
</dbReference>
<dbReference type="OrthoDB" id="161999at2759"/>
<dbReference type="CDD" id="cd17057">
    <property type="entry name" value="Ubl_TMUB1_like"/>
    <property type="match status" value="1"/>
</dbReference>
<dbReference type="Gene3D" id="3.10.20.90">
    <property type="entry name" value="Phosphatidylinositol 3-kinase Catalytic Subunit, Chain A, domain 1"/>
    <property type="match status" value="1"/>
</dbReference>
<evidence type="ECO:0000313" key="3">
    <source>
        <dbReference type="EMBL" id="JAL54771.1"/>
    </source>
</evidence>
<keyword evidence="2 3" id="KW-0812">Transmembrane</keyword>
<feature type="transmembrane region" description="Helical" evidence="2">
    <location>
        <begin position="20"/>
        <end position="41"/>
    </location>
</feature>
<dbReference type="EMBL" id="GDIQ01096955">
    <property type="protein sequence ID" value="JAL54771.1"/>
    <property type="molecule type" value="Transcribed_RNA"/>
</dbReference>
<reference evidence="3" key="1">
    <citation type="submission" date="2015-10" db="EMBL/GenBank/DDBJ databases">
        <title>EvidentialGene: Evidence-directed Construction of Complete mRNA Transcriptomes without Genomes.</title>
        <authorList>
            <person name="Gilbert D.G."/>
        </authorList>
    </citation>
    <scope>NUCLEOTIDE SEQUENCE</scope>
</reference>
<feature type="compositionally biased region" description="Polar residues" evidence="1">
    <location>
        <begin position="149"/>
        <end position="164"/>
    </location>
</feature>
<evidence type="ECO:0000256" key="1">
    <source>
        <dbReference type="SAM" id="MobiDB-lite"/>
    </source>
</evidence>
<dbReference type="SUPFAM" id="SSF54236">
    <property type="entry name" value="Ubiquitin-like"/>
    <property type="match status" value="1"/>
</dbReference>
<dbReference type="Pfam" id="PF00240">
    <property type="entry name" value="ubiquitin"/>
    <property type="match status" value="1"/>
</dbReference>
<feature type="region of interest" description="Disordered" evidence="1">
    <location>
        <begin position="130"/>
        <end position="164"/>
    </location>
</feature>
<sequence>MSLTTLFAFNSFLKCVFLKSPMVVFIGLSTSLCVSSIYINFTLMIASVRVGEASICVKLMYMDDTHRLVESPINTTIGDFKKTHFKNELNANKVVKLIYNGQVLSEESSILSQVGLDNNSVIHCLIHQPRSTNTTTTSPPASTLPGPTQQQSTEDAFPRQSGQQTAAESSIDIGGLLVPLFGVILGLVWYCRIAYASYFTAAATTGLVGLSGLCIFSVLIIWYPEPEAP</sequence>
<proteinExistence type="predicted"/>
<keyword evidence="2" id="KW-1133">Transmembrane helix</keyword>
<name>A0A0P5CZL9_9CRUS</name>
<protein>
    <submittedName>
        <fullName evidence="3">Putative Transmembrane and ubiquitin domain-containing protein 1</fullName>
    </submittedName>
</protein>
<dbReference type="InterPro" id="IPR029071">
    <property type="entry name" value="Ubiquitin-like_domsf"/>
</dbReference>
<dbReference type="PANTHER" id="PTHR14557">
    <property type="entry name" value="PROTEIN C7ORF21"/>
    <property type="match status" value="1"/>
</dbReference>
<dbReference type="InterPro" id="IPR040352">
    <property type="entry name" value="TMUB1/2"/>
</dbReference>
<dbReference type="PROSITE" id="PS50053">
    <property type="entry name" value="UBIQUITIN_2"/>
    <property type="match status" value="1"/>
</dbReference>
<feature type="compositionally biased region" description="Low complexity" evidence="1">
    <location>
        <begin position="130"/>
        <end position="148"/>
    </location>
</feature>
<feature type="transmembrane region" description="Helical" evidence="2">
    <location>
        <begin position="173"/>
        <end position="195"/>
    </location>
</feature>
<accession>A0A0P5CZL9</accession>
<evidence type="ECO:0000256" key="2">
    <source>
        <dbReference type="SAM" id="Phobius"/>
    </source>
</evidence>
<organism evidence="3">
    <name type="scientific">Daphnia magna</name>
    <dbReference type="NCBI Taxonomy" id="35525"/>
    <lineage>
        <taxon>Eukaryota</taxon>
        <taxon>Metazoa</taxon>
        <taxon>Ecdysozoa</taxon>
        <taxon>Arthropoda</taxon>
        <taxon>Crustacea</taxon>
        <taxon>Branchiopoda</taxon>
        <taxon>Diplostraca</taxon>
        <taxon>Cladocera</taxon>
        <taxon>Anomopoda</taxon>
        <taxon>Daphniidae</taxon>
        <taxon>Daphnia</taxon>
    </lineage>
</organism>
<dbReference type="PANTHER" id="PTHR14557:SF5">
    <property type="entry name" value="UBIQUITIN-LIKE DOMAIN-CONTAINING PROTEIN"/>
    <property type="match status" value="1"/>
</dbReference>
<keyword evidence="2" id="KW-0472">Membrane</keyword>
<dbReference type="GO" id="GO:0036503">
    <property type="term" value="P:ERAD pathway"/>
    <property type="evidence" value="ECO:0007669"/>
    <property type="project" value="InterPro"/>
</dbReference>
<feature type="transmembrane region" description="Helical" evidence="2">
    <location>
        <begin position="201"/>
        <end position="223"/>
    </location>
</feature>